<organism evidence="2">
    <name type="scientific">Oppiella nova</name>
    <dbReference type="NCBI Taxonomy" id="334625"/>
    <lineage>
        <taxon>Eukaryota</taxon>
        <taxon>Metazoa</taxon>
        <taxon>Ecdysozoa</taxon>
        <taxon>Arthropoda</taxon>
        <taxon>Chelicerata</taxon>
        <taxon>Arachnida</taxon>
        <taxon>Acari</taxon>
        <taxon>Acariformes</taxon>
        <taxon>Sarcoptiformes</taxon>
        <taxon>Oribatida</taxon>
        <taxon>Brachypylina</taxon>
        <taxon>Oppioidea</taxon>
        <taxon>Oppiidae</taxon>
        <taxon>Oppiella</taxon>
    </lineage>
</organism>
<reference evidence="2" key="1">
    <citation type="submission" date="2020-11" db="EMBL/GenBank/DDBJ databases">
        <authorList>
            <person name="Tran Van P."/>
        </authorList>
    </citation>
    <scope>NUCLEOTIDE SEQUENCE</scope>
</reference>
<keyword evidence="3" id="KW-1185">Reference proteome</keyword>
<proteinExistence type="predicted"/>
<dbReference type="Proteomes" id="UP000728032">
    <property type="component" value="Unassembled WGS sequence"/>
</dbReference>
<dbReference type="EMBL" id="CAJPVJ010029590">
    <property type="protein sequence ID" value="CAG2179979.1"/>
    <property type="molecule type" value="Genomic_DNA"/>
</dbReference>
<feature type="non-terminal residue" evidence="2">
    <location>
        <position position="1"/>
    </location>
</feature>
<dbReference type="Pfam" id="PF01823">
    <property type="entry name" value="MACPF"/>
    <property type="match status" value="1"/>
</dbReference>
<feature type="domain" description="MACPF" evidence="1">
    <location>
        <begin position="1"/>
        <end position="228"/>
    </location>
</feature>
<dbReference type="InterPro" id="IPR020864">
    <property type="entry name" value="MACPF"/>
</dbReference>
<accession>A0A7R9MNW3</accession>
<evidence type="ECO:0000313" key="2">
    <source>
        <dbReference type="EMBL" id="CAD7662842.1"/>
    </source>
</evidence>
<gene>
    <name evidence="2" type="ORF">ONB1V03_LOCUS19402</name>
</gene>
<dbReference type="EMBL" id="OC944415">
    <property type="protein sequence ID" value="CAD7662842.1"/>
    <property type="molecule type" value="Genomic_DNA"/>
</dbReference>
<dbReference type="PROSITE" id="PS51412">
    <property type="entry name" value="MACPF_2"/>
    <property type="match status" value="1"/>
</dbReference>
<protein>
    <recommendedName>
        <fullName evidence="1">MACPF domain-containing protein</fullName>
    </recommendedName>
</protein>
<sequence length="345" mass="38881">MAIDAGVGLLNGMFSASTNYMKAQHTIANSSKFVTEIFAHFSALQADLVPYWELPLGKSPSTFIDKFLPDKYEANPAKFIEFIETFGTHFISRGHYGGVFRLSFNLQNQLRYTMSDTQIKADAKGTFFNILKANGAYGGETVKITESFKSQSELTEFYYGGIANLLKPASWKDWWDSVSGNPWLFKGQLEPITKLIPDGPKNVAITKAIEIYLDKAYLNDILRSAYSFISKAKIGADQVLTYVTRTQELLAQVIPDHRLVGELGSQVKEYIETPEWFYQAKLCYSWYPDGDGGQCSASDRLLCAMVNSMTPWYRDDTDQRGGGCRMKWGIVQQGLTPNWFNQVQI</sequence>
<name>A0A7R9MNW3_9ACAR</name>
<evidence type="ECO:0000259" key="1">
    <source>
        <dbReference type="PROSITE" id="PS51412"/>
    </source>
</evidence>
<evidence type="ECO:0000313" key="3">
    <source>
        <dbReference type="Proteomes" id="UP000728032"/>
    </source>
</evidence>
<dbReference type="AlphaFoldDB" id="A0A7R9MNW3"/>
<dbReference type="OrthoDB" id="6499331at2759"/>